<dbReference type="PROSITE" id="PS50926">
    <property type="entry name" value="TRAM"/>
    <property type="match status" value="1"/>
</dbReference>
<dbReference type="EC" id="2.1.1.190" evidence="7"/>
<dbReference type="InterPro" id="IPR030391">
    <property type="entry name" value="MeTrfase_TrmA_CS"/>
</dbReference>
<dbReference type="Gene3D" id="2.40.50.140">
    <property type="entry name" value="Nucleic acid-binding proteins"/>
    <property type="match status" value="1"/>
</dbReference>
<evidence type="ECO:0000256" key="5">
    <source>
        <dbReference type="PROSITE-ProRule" id="PRU10015"/>
    </source>
</evidence>
<protein>
    <submittedName>
        <fullName evidence="7">23S rRNA (Uracil(1939)-C(5))-methyltransferase RlmD</fullName>
        <ecNumber evidence="7">2.1.1.190</ecNumber>
    </submittedName>
</protein>
<comment type="similarity">
    <text evidence="4">Belongs to the class I-like SAM-binding methyltransferase superfamily. RNA M5U methyltransferase family.</text>
</comment>
<dbReference type="Pfam" id="PF01938">
    <property type="entry name" value="TRAM"/>
    <property type="match status" value="1"/>
</dbReference>
<dbReference type="InterPro" id="IPR030390">
    <property type="entry name" value="MeTrfase_TrmA_AS"/>
</dbReference>
<reference evidence="7" key="2">
    <citation type="journal article" date="2021" name="PeerJ">
        <title>Extensive microbial diversity within the chicken gut microbiome revealed by metagenomics and culture.</title>
        <authorList>
            <person name="Gilroy R."/>
            <person name="Ravi A."/>
            <person name="Getino M."/>
            <person name="Pursley I."/>
            <person name="Horton D.L."/>
            <person name="Alikhan N.F."/>
            <person name="Baker D."/>
            <person name="Gharbi K."/>
            <person name="Hall N."/>
            <person name="Watson M."/>
            <person name="Adriaenssens E.M."/>
            <person name="Foster-Nyarko E."/>
            <person name="Jarju S."/>
            <person name="Secka A."/>
            <person name="Antonio M."/>
            <person name="Oren A."/>
            <person name="Chaudhuri R.R."/>
            <person name="La Ragione R."/>
            <person name="Hildebrand F."/>
            <person name="Pallen M.J."/>
        </authorList>
    </citation>
    <scope>NUCLEOTIDE SEQUENCE</scope>
    <source>
        <strain evidence="7">11300</strain>
    </source>
</reference>
<dbReference type="GO" id="GO:0070475">
    <property type="term" value="P:rRNA base methylation"/>
    <property type="evidence" value="ECO:0007669"/>
    <property type="project" value="TreeGrafter"/>
</dbReference>
<dbReference type="InterPro" id="IPR012340">
    <property type="entry name" value="NA-bd_OB-fold"/>
</dbReference>
<keyword evidence="2 4" id="KW-0808">Transferase</keyword>
<dbReference type="Pfam" id="PF05958">
    <property type="entry name" value="tRNA_U5-meth_tr"/>
    <property type="match status" value="1"/>
</dbReference>
<dbReference type="PROSITE" id="PS01231">
    <property type="entry name" value="TRMA_2"/>
    <property type="match status" value="1"/>
</dbReference>
<dbReference type="GO" id="GO:0070041">
    <property type="term" value="F:rRNA (uridine-C5-)-methyltransferase activity"/>
    <property type="evidence" value="ECO:0007669"/>
    <property type="project" value="TreeGrafter"/>
</dbReference>
<keyword evidence="1 4" id="KW-0489">Methyltransferase</keyword>
<name>A0A9D1I6C3_9FIRM</name>
<dbReference type="InterPro" id="IPR010280">
    <property type="entry name" value="U5_MeTrfase_fam"/>
</dbReference>
<dbReference type="SUPFAM" id="SSF50249">
    <property type="entry name" value="Nucleic acid-binding proteins"/>
    <property type="match status" value="1"/>
</dbReference>
<feature type="domain" description="TRAM" evidence="6">
    <location>
        <begin position="1"/>
        <end position="58"/>
    </location>
</feature>
<evidence type="ECO:0000256" key="3">
    <source>
        <dbReference type="ARBA" id="ARBA00022691"/>
    </source>
</evidence>
<feature type="active site" evidence="5">
    <location>
        <position position="437"/>
    </location>
</feature>
<feature type="binding site" evidence="4">
    <location>
        <position position="410"/>
    </location>
    <ligand>
        <name>S-adenosyl-L-methionine</name>
        <dbReference type="ChEBI" id="CHEBI:59789"/>
    </ligand>
</feature>
<dbReference type="PANTHER" id="PTHR11061:SF30">
    <property type="entry name" value="TRNA (URACIL(54)-C(5))-METHYLTRANSFERASE"/>
    <property type="match status" value="1"/>
</dbReference>
<evidence type="ECO:0000313" key="7">
    <source>
        <dbReference type="EMBL" id="HIU28557.1"/>
    </source>
</evidence>
<dbReference type="AlphaFoldDB" id="A0A9D1I6C3"/>
<dbReference type="PROSITE" id="PS01230">
    <property type="entry name" value="TRMA_1"/>
    <property type="match status" value="1"/>
</dbReference>
<dbReference type="InterPro" id="IPR029063">
    <property type="entry name" value="SAM-dependent_MTases_sf"/>
</dbReference>
<feature type="binding site" evidence="4">
    <location>
        <position position="365"/>
    </location>
    <ligand>
        <name>S-adenosyl-L-methionine</name>
        <dbReference type="ChEBI" id="CHEBI:59789"/>
    </ligand>
</feature>
<dbReference type="CDD" id="cd02440">
    <property type="entry name" value="AdoMet_MTases"/>
    <property type="match status" value="1"/>
</dbReference>
<dbReference type="FunFam" id="3.40.50.150:FF:000009">
    <property type="entry name" value="23S rRNA (Uracil(1939)-C(5))-methyltransferase RlmD"/>
    <property type="match status" value="1"/>
</dbReference>
<accession>A0A9D1I6C3</accession>
<dbReference type="PROSITE" id="PS51687">
    <property type="entry name" value="SAM_MT_RNA_M5U"/>
    <property type="match status" value="1"/>
</dbReference>
<dbReference type="EMBL" id="DVMO01000146">
    <property type="protein sequence ID" value="HIU28557.1"/>
    <property type="molecule type" value="Genomic_DNA"/>
</dbReference>
<reference evidence="7" key="1">
    <citation type="submission" date="2020-10" db="EMBL/GenBank/DDBJ databases">
        <authorList>
            <person name="Gilroy R."/>
        </authorList>
    </citation>
    <scope>NUCLEOTIDE SEQUENCE</scope>
    <source>
        <strain evidence="7">11300</strain>
    </source>
</reference>
<evidence type="ECO:0000313" key="8">
    <source>
        <dbReference type="Proteomes" id="UP000824091"/>
    </source>
</evidence>
<dbReference type="Gene3D" id="3.40.50.150">
    <property type="entry name" value="Vaccinia Virus protein VP39"/>
    <property type="match status" value="1"/>
</dbReference>
<dbReference type="Proteomes" id="UP000824091">
    <property type="component" value="Unassembled WGS sequence"/>
</dbReference>
<feature type="binding site" evidence="4">
    <location>
        <position position="334"/>
    </location>
    <ligand>
        <name>S-adenosyl-L-methionine</name>
        <dbReference type="ChEBI" id="CHEBI:59789"/>
    </ligand>
</feature>
<evidence type="ECO:0000256" key="1">
    <source>
        <dbReference type="ARBA" id="ARBA00022603"/>
    </source>
</evidence>
<evidence type="ECO:0000259" key="6">
    <source>
        <dbReference type="PROSITE" id="PS50926"/>
    </source>
</evidence>
<feature type="active site" description="Nucleophile" evidence="4">
    <location>
        <position position="437"/>
    </location>
</feature>
<feature type="binding site" evidence="4">
    <location>
        <position position="305"/>
    </location>
    <ligand>
        <name>S-adenosyl-L-methionine</name>
        <dbReference type="ChEBI" id="CHEBI:59789"/>
    </ligand>
</feature>
<evidence type="ECO:0000256" key="2">
    <source>
        <dbReference type="ARBA" id="ARBA00022679"/>
    </source>
</evidence>
<dbReference type="NCBIfam" id="TIGR00479">
    <property type="entry name" value="rumA"/>
    <property type="match status" value="1"/>
</dbReference>
<organism evidence="7 8">
    <name type="scientific">Candidatus Fimisoma avicola</name>
    <dbReference type="NCBI Taxonomy" id="2840826"/>
    <lineage>
        <taxon>Bacteria</taxon>
        <taxon>Bacillati</taxon>
        <taxon>Bacillota</taxon>
        <taxon>Clostridia</taxon>
        <taxon>Eubacteriales</taxon>
        <taxon>Candidatus Fimisoma</taxon>
    </lineage>
</organism>
<comment type="caution">
    <text evidence="7">The sequence shown here is derived from an EMBL/GenBank/DDBJ whole genome shotgun (WGS) entry which is preliminary data.</text>
</comment>
<proteinExistence type="inferred from homology"/>
<dbReference type="SUPFAM" id="SSF53335">
    <property type="entry name" value="S-adenosyl-L-methionine-dependent methyltransferases"/>
    <property type="match status" value="1"/>
</dbReference>
<gene>
    <name evidence="7" type="primary">rlmD</name>
    <name evidence="7" type="ORF">IAD16_09320</name>
</gene>
<dbReference type="InterPro" id="IPR002792">
    <property type="entry name" value="TRAM_dom"/>
</dbReference>
<keyword evidence="3 4" id="KW-0949">S-adenosyl-L-methionine</keyword>
<dbReference type="Gene3D" id="2.40.50.1070">
    <property type="match status" value="1"/>
</dbReference>
<evidence type="ECO:0000256" key="4">
    <source>
        <dbReference type="PROSITE-ProRule" id="PRU01024"/>
    </source>
</evidence>
<sequence>MNKGDIVEITIEDISNDGQGIGKACGLAVFVSDTVVGDRIAAELIKLKKNYAIGRMTKMLAPSPYRTDPVCPYEGRCGGCTYQKMKYQGQLALKRKQVSDKLMRLGGMEKPNVTPAIGMESPFRYRNKASMPVSTGGLLTKKGGMICPVHEPRIGFYKARSHDVTDCTDCMLQAAPVMAAAQAVRQFMKEDNLTSYDERWDKGLMRHMVVKTAFGTGEVMVILVINGKGIPGMAKLVQMLDDAIAGLGPAENGTVYSLESVVLNIKKGKGSEIFGSEWKVAAGKHVILEHVGGLDLEISPQSFYQVNPVQMVKLYEKVLEYADLRGNETVLDIYCGVGTIGLFCADHMRKKAGHGQQGGKVIGIEAVREAVIDANRNAVINGIVNAVYICGKAEEELPKLNAEADVAILDPPRAGCRPELLQAVASAGVKRIVYVSCDPATMARDIRELAGLGYELSETAPVDMFPWTGRIEAVSCLKRAGGDASDAES</sequence>
<dbReference type="PANTHER" id="PTHR11061">
    <property type="entry name" value="RNA M5U METHYLTRANSFERASE"/>
    <property type="match status" value="1"/>
</dbReference>